<gene>
    <name evidence="1" type="ORF">GA0070606_5463</name>
</gene>
<dbReference type="AlphaFoldDB" id="A0A1C6VWA4"/>
<dbReference type="Proteomes" id="UP000199001">
    <property type="component" value="Unassembled WGS sequence"/>
</dbReference>
<evidence type="ECO:0000313" key="1">
    <source>
        <dbReference type="EMBL" id="SCL70641.1"/>
    </source>
</evidence>
<reference evidence="2" key="1">
    <citation type="submission" date="2016-06" db="EMBL/GenBank/DDBJ databases">
        <authorList>
            <person name="Varghese N."/>
            <person name="Submissions Spin"/>
        </authorList>
    </citation>
    <scope>NUCLEOTIDE SEQUENCE [LARGE SCALE GENOMIC DNA]</scope>
    <source>
        <strain evidence="2">DSM 43903</strain>
    </source>
</reference>
<dbReference type="OrthoDB" id="9787127at2"/>
<dbReference type="EMBL" id="FMHZ01000002">
    <property type="protein sequence ID" value="SCL70641.1"/>
    <property type="molecule type" value="Genomic_DNA"/>
</dbReference>
<evidence type="ECO:0008006" key="3">
    <source>
        <dbReference type="Google" id="ProtNLM"/>
    </source>
</evidence>
<keyword evidence="2" id="KW-1185">Reference proteome</keyword>
<protein>
    <recommendedName>
        <fullName evidence="3">RAMA domain-containing protein</fullName>
    </recommendedName>
</protein>
<proteinExistence type="predicted"/>
<accession>A0A1C6VWA4</accession>
<dbReference type="RefSeq" id="WP_091105830.1">
    <property type="nucleotide sequence ID" value="NZ_FMHZ01000002.1"/>
</dbReference>
<name>A0A1C6VWA4_9ACTN</name>
<organism evidence="1 2">
    <name type="scientific">Micromonospora citrea</name>
    <dbReference type="NCBI Taxonomy" id="47855"/>
    <lineage>
        <taxon>Bacteria</taxon>
        <taxon>Bacillati</taxon>
        <taxon>Actinomycetota</taxon>
        <taxon>Actinomycetes</taxon>
        <taxon>Micromonosporales</taxon>
        <taxon>Micromonosporaceae</taxon>
        <taxon>Micromonospora</taxon>
    </lineage>
</organism>
<evidence type="ECO:0000313" key="2">
    <source>
        <dbReference type="Proteomes" id="UP000199001"/>
    </source>
</evidence>
<sequence length="132" mass="14700">MATIEVDDGTKRTVSFAARMANVTEGEIVRRLIADSSLAGDEPTERENGVPIYADYEGHRTRALYFAPARVQIVDGPLKGKSFKTPTGAARAIVRHYNPRVNDNRNGWSFWQIDNGGPRVWLQSIRPTNADD</sequence>